<sequence>MRCSPRGAIFSLCDGVINCRTNIFHLISIGGWSDQKHKQLSAMIREAHSEDQSNKSFSEKFWCGRVLFCFCSDQPPPNNRQSKDLEKSVVHQIKLITDPAKTGKAYRTQEQYLKRIDLCQRGTCHRSLIS</sequence>
<dbReference type="Proteomes" id="UP000887572">
    <property type="component" value="Unplaced"/>
</dbReference>
<protein>
    <submittedName>
        <fullName evidence="2">Uncharacterized protein</fullName>
    </submittedName>
</protein>
<reference evidence="2" key="1">
    <citation type="submission" date="2022-11" db="UniProtKB">
        <authorList>
            <consortium name="WormBaseParasite"/>
        </authorList>
    </citation>
    <scope>IDENTIFICATION</scope>
</reference>
<name>A0A914HYN7_GLORO</name>
<dbReference type="AlphaFoldDB" id="A0A914HYN7"/>
<accession>A0A914HYN7</accession>
<evidence type="ECO:0000313" key="1">
    <source>
        <dbReference type="Proteomes" id="UP000887572"/>
    </source>
</evidence>
<proteinExistence type="predicted"/>
<organism evidence="1 2">
    <name type="scientific">Globodera rostochiensis</name>
    <name type="common">Golden nematode worm</name>
    <name type="synonym">Heterodera rostochiensis</name>
    <dbReference type="NCBI Taxonomy" id="31243"/>
    <lineage>
        <taxon>Eukaryota</taxon>
        <taxon>Metazoa</taxon>
        <taxon>Ecdysozoa</taxon>
        <taxon>Nematoda</taxon>
        <taxon>Chromadorea</taxon>
        <taxon>Rhabditida</taxon>
        <taxon>Tylenchina</taxon>
        <taxon>Tylenchomorpha</taxon>
        <taxon>Tylenchoidea</taxon>
        <taxon>Heteroderidae</taxon>
        <taxon>Heteroderinae</taxon>
        <taxon>Globodera</taxon>
    </lineage>
</organism>
<dbReference type="WBParaSite" id="Gr19_v10_g5881.t1">
    <property type="protein sequence ID" value="Gr19_v10_g5881.t1"/>
    <property type="gene ID" value="Gr19_v10_g5881"/>
</dbReference>
<keyword evidence="1" id="KW-1185">Reference proteome</keyword>
<evidence type="ECO:0000313" key="2">
    <source>
        <dbReference type="WBParaSite" id="Gr19_v10_g5881.t1"/>
    </source>
</evidence>